<proteinExistence type="predicted"/>
<name>A0A3M9MKB2_9MICO</name>
<dbReference type="Gene3D" id="3.30.460.10">
    <property type="entry name" value="Beta Polymerase, domain 2"/>
    <property type="match status" value="1"/>
</dbReference>
<protein>
    <submittedName>
        <fullName evidence="1">GrpB family protein</fullName>
    </submittedName>
</protein>
<evidence type="ECO:0000313" key="2">
    <source>
        <dbReference type="Proteomes" id="UP000271678"/>
    </source>
</evidence>
<dbReference type="Proteomes" id="UP000271678">
    <property type="component" value="Unassembled WGS sequence"/>
</dbReference>
<sequence>MLWPSAHILGFVEDRSTYPAAGIIAYDPAWTTRYDEVAAQLAEATGGWHAEHIGSTSVPGLAAKPVIDIAVCVPQGRHAHDRTAELLAAGWTKPASIGSHDCCFLLVDDVRTAIAHFFPEAHWDTAHQRLFAQWLREHPSDRDVYAALKIRLHQDRTWGRAYTRGKTAFIQRIVDKARAQHDLPPIPIWDKD</sequence>
<keyword evidence="2" id="KW-1185">Reference proteome</keyword>
<dbReference type="EMBL" id="RJJQ01000001">
    <property type="protein sequence ID" value="RNI25323.1"/>
    <property type="molecule type" value="Genomic_DNA"/>
</dbReference>
<accession>A0A3M9MKB2</accession>
<dbReference type="InterPro" id="IPR043519">
    <property type="entry name" value="NT_sf"/>
</dbReference>
<dbReference type="SUPFAM" id="SSF81301">
    <property type="entry name" value="Nucleotidyltransferase"/>
    <property type="match status" value="1"/>
</dbReference>
<dbReference type="Pfam" id="PF04229">
    <property type="entry name" value="GrpB"/>
    <property type="match status" value="1"/>
</dbReference>
<evidence type="ECO:0000313" key="1">
    <source>
        <dbReference type="EMBL" id="RNI25323.1"/>
    </source>
</evidence>
<comment type="caution">
    <text evidence="1">The sequence shown here is derived from an EMBL/GenBank/DDBJ whole genome shotgun (WGS) entry which is preliminary data.</text>
</comment>
<organism evidence="1 2">
    <name type="scientific">Flexivirga caeni</name>
    <dbReference type="NCBI Taxonomy" id="2294115"/>
    <lineage>
        <taxon>Bacteria</taxon>
        <taxon>Bacillati</taxon>
        <taxon>Actinomycetota</taxon>
        <taxon>Actinomycetes</taxon>
        <taxon>Micrococcales</taxon>
        <taxon>Dermacoccaceae</taxon>
        <taxon>Flexivirga</taxon>
    </lineage>
</organism>
<dbReference type="PANTHER" id="PTHR34822">
    <property type="entry name" value="GRPB DOMAIN PROTEIN (AFU_ORTHOLOGUE AFUA_1G01530)"/>
    <property type="match status" value="1"/>
</dbReference>
<dbReference type="AlphaFoldDB" id="A0A3M9MKB2"/>
<reference evidence="1 2" key="1">
    <citation type="submission" date="2018-11" db="EMBL/GenBank/DDBJ databases">
        <title>Draft genome of Simplicispira Flexivirga sp. BO-16.</title>
        <authorList>
            <person name="Im W.T."/>
        </authorList>
    </citation>
    <scope>NUCLEOTIDE SEQUENCE [LARGE SCALE GENOMIC DNA]</scope>
    <source>
        <strain evidence="1 2">BO-16</strain>
    </source>
</reference>
<dbReference type="PANTHER" id="PTHR34822:SF1">
    <property type="entry name" value="GRPB FAMILY PROTEIN"/>
    <property type="match status" value="1"/>
</dbReference>
<gene>
    <name evidence="1" type="ORF">EFY87_01440</name>
</gene>
<dbReference type="InterPro" id="IPR007344">
    <property type="entry name" value="GrpB/CoaE"/>
</dbReference>